<keyword evidence="1" id="KW-0472">Membrane</keyword>
<keyword evidence="1" id="KW-0812">Transmembrane</keyword>
<gene>
    <name evidence="2" type="ORF">EYC84_009070</name>
</gene>
<keyword evidence="3" id="KW-1185">Reference proteome</keyword>
<feature type="transmembrane region" description="Helical" evidence="1">
    <location>
        <begin position="54"/>
        <end position="71"/>
    </location>
</feature>
<evidence type="ECO:0000313" key="3">
    <source>
        <dbReference type="Proteomes" id="UP000322873"/>
    </source>
</evidence>
<dbReference type="AlphaFoldDB" id="A0A5M9JB93"/>
<organism evidence="2 3">
    <name type="scientific">Monilinia fructicola</name>
    <name type="common">Brown rot fungus</name>
    <name type="synonym">Ciboria fructicola</name>
    <dbReference type="NCBI Taxonomy" id="38448"/>
    <lineage>
        <taxon>Eukaryota</taxon>
        <taxon>Fungi</taxon>
        <taxon>Dikarya</taxon>
        <taxon>Ascomycota</taxon>
        <taxon>Pezizomycotina</taxon>
        <taxon>Leotiomycetes</taxon>
        <taxon>Helotiales</taxon>
        <taxon>Sclerotiniaceae</taxon>
        <taxon>Monilinia</taxon>
    </lineage>
</organism>
<sequence length="79" mass="9095">MQRNLPHDIQEKSLLAWANGMTTRSSLLLLRYIYLSSVRTFTPSPSPSPSTSHLVSIQLFFLSFSLSHRTTHRRRPVLL</sequence>
<evidence type="ECO:0000256" key="1">
    <source>
        <dbReference type="SAM" id="Phobius"/>
    </source>
</evidence>
<feature type="transmembrane region" description="Helical" evidence="1">
    <location>
        <begin position="14"/>
        <end position="34"/>
    </location>
</feature>
<dbReference type="EMBL" id="VICG01000012">
    <property type="protein sequence ID" value="KAA8566511.1"/>
    <property type="molecule type" value="Genomic_DNA"/>
</dbReference>
<dbReference type="Proteomes" id="UP000322873">
    <property type="component" value="Unassembled WGS sequence"/>
</dbReference>
<keyword evidence="1" id="KW-1133">Transmembrane helix</keyword>
<accession>A0A5M9JB93</accession>
<evidence type="ECO:0000313" key="2">
    <source>
        <dbReference type="EMBL" id="KAA8566511.1"/>
    </source>
</evidence>
<reference evidence="2 3" key="1">
    <citation type="submission" date="2019-06" db="EMBL/GenBank/DDBJ databases">
        <title>Genome Sequence of the Brown Rot Fungal Pathogen Monilinia fructicola.</title>
        <authorList>
            <person name="De Miccolis Angelini R.M."/>
            <person name="Landi L."/>
            <person name="Abate D."/>
            <person name="Pollastro S."/>
            <person name="Romanazzi G."/>
            <person name="Faretra F."/>
        </authorList>
    </citation>
    <scope>NUCLEOTIDE SEQUENCE [LARGE SCALE GENOMIC DNA]</scope>
    <source>
        <strain evidence="2 3">Mfrc123</strain>
    </source>
</reference>
<proteinExistence type="predicted"/>
<name>A0A5M9JB93_MONFR</name>
<comment type="caution">
    <text evidence="2">The sequence shown here is derived from an EMBL/GenBank/DDBJ whole genome shotgun (WGS) entry which is preliminary data.</text>
</comment>
<protein>
    <submittedName>
        <fullName evidence="2">Uncharacterized protein</fullName>
    </submittedName>
</protein>